<feature type="domain" description="Semialdehyde dehydrogenase NAD-binding" evidence="7">
    <location>
        <begin position="5"/>
        <end position="137"/>
    </location>
</feature>
<dbReference type="RefSeq" id="WP_039198567.1">
    <property type="nucleotide sequence ID" value="NZ_CP007456.1"/>
</dbReference>
<dbReference type="Gene3D" id="3.30.360.10">
    <property type="entry name" value="Dihydrodipicolinate Reductase, domain 2"/>
    <property type="match status" value="1"/>
</dbReference>
<dbReference type="UniPathway" id="UPA00068">
    <property type="reaction ID" value="UER00108"/>
</dbReference>
<dbReference type="CDD" id="cd23934">
    <property type="entry name" value="AGPR_1_C"/>
    <property type="match status" value="1"/>
</dbReference>
<dbReference type="KEGG" id="bka:AH68_06350"/>
<dbReference type="InterPro" id="IPR050085">
    <property type="entry name" value="AGPR"/>
</dbReference>
<evidence type="ECO:0000256" key="1">
    <source>
        <dbReference type="ARBA" id="ARBA00022571"/>
    </source>
</evidence>
<evidence type="ECO:0000256" key="4">
    <source>
        <dbReference type="ARBA" id="ARBA00023002"/>
    </source>
</evidence>
<keyword evidence="4 5" id="KW-0560">Oxidoreductase</keyword>
<dbReference type="HAMAP" id="MF_00150">
    <property type="entry name" value="ArgC_type1"/>
    <property type="match status" value="1"/>
</dbReference>
<evidence type="ECO:0000259" key="7">
    <source>
        <dbReference type="SMART" id="SM00859"/>
    </source>
</evidence>
<reference evidence="8 9" key="1">
    <citation type="journal article" date="2015" name="Genome Announc.">
        <title>Complete and Assembled Genome Sequence of Bifidobacterium kashiwanohense PV20-2, Isolated from the Feces of an Anemic Kenyan Infant.</title>
        <authorList>
            <person name="Vazquez-Gutierrez P."/>
            <person name="Lacroix C."/>
            <person name="Chassard C."/>
            <person name="Klumpp J."/>
            <person name="Jans C."/>
            <person name="Stevens M.J."/>
        </authorList>
    </citation>
    <scope>NUCLEOTIDE SEQUENCE [LARGE SCALE GENOMIC DNA]</scope>
    <source>
        <strain evidence="8 9">PV20-2</strain>
    </source>
</reference>
<gene>
    <name evidence="5" type="primary">argC</name>
    <name evidence="8" type="ORF">AH68_06350</name>
</gene>
<dbReference type="InterPro" id="IPR000534">
    <property type="entry name" value="Semialdehyde_DH_NAD-bd"/>
</dbReference>
<dbReference type="GO" id="GO:0003942">
    <property type="term" value="F:N-acetyl-gamma-glutamyl-phosphate reductase activity"/>
    <property type="evidence" value="ECO:0007669"/>
    <property type="project" value="UniProtKB-UniRule"/>
</dbReference>
<dbReference type="InterPro" id="IPR000706">
    <property type="entry name" value="AGPR_type-1"/>
</dbReference>
<comment type="function">
    <text evidence="5">Catalyzes the NADPH-dependent reduction of N-acetyl-5-glutamyl phosphate to yield N-acetyl-L-glutamate 5-semialdehyde.</text>
</comment>
<evidence type="ECO:0000256" key="6">
    <source>
        <dbReference type="PROSITE-ProRule" id="PRU10010"/>
    </source>
</evidence>
<dbReference type="STRING" id="1447716.AH68_06350"/>
<dbReference type="AlphaFoldDB" id="A0A0A7I362"/>
<keyword evidence="1 5" id="KW-0055">Arginine biosynthesis</keyword>
<dbReference type="EC" id="1.2.1.38" evidence="5"/>
<dbReference type="SMART" id="SM00859">
    <property type="entry name" value="Semialdhyde_dh"/>
    <property type="match status" value="1"/>
</dbReference>
<dbReference type="Pfam" id="PF01118">
    <property type="entry name" value="Semialdhyde_dh"/>
    <property type="match status" value="1"/>
</dbReference>
<protein>
    <recommendedName>
        <fullName evidence="5">N-acetyl-gamma-glutamyl-phosphate reductase</fullName>
        <shortName evidence="5">AGPR</shortName>
        <ecNumber evidence="5">1.2.1.38</ecNumber>
    </recommendedName>
    <alternativeName>
        <fullName evidence="5">N-acetyl-glutamate semialdehyde dehydrogenase</fullName>
        <shortName evidence="5">NAGSA dehydrogenase</shortName>
    </alternativeName>
</protein>
<dbReference type="SUPFAM" id="SSF55347">
    <property type="entry name" value="Glyceraldehyde-3-phosphate dehydrogenase-like, C-terminal domain"/>
    <property type="match status" value="1"/>
</dbReference>
<dbReference type="Gene3D" id="3.40.50.720">
    <property type="entry name" value="NAD(P)-binding Rossmann-like Domain"/>
    <property type="match status" value="1"/>
</dbReference>
<dbReference type="GO" id="GO:0070401">
    <property type="term" value="F:NADP+ binding"/>
    <property type="evidence" value="ECO:0007669"/>
    <property type="project" value="InterPro"/>
</dbReference>
<dbReference type="PANTHER" id="PTHR32338">
    <property type="entry name" value="N-ACETYL-GAMMA-GLUTAMYL-PHOSPHATE REDUCTASE, CHLOROPLASTIC-RELATED-RELATED"/>
    <property type="match status" value="1"/>
</dbReference>
<feature type="active site" evidence="5 6">
    <location>
        <position position="157"/>
    </location>
</feature>
<comment type="pathway">
    <text evidence="5">Amino-acid biosynthesis; L-arginine biosynthesis; N(2)-acetyl-L-ornithine from L-glutamate: step 3/4.</text>
</comment>
<name>A0A0A7I362_9BIFI</name>
<dbReference type="CDD" id="cd24148">
    <property type="entry name" value="AGPR_1_actinobacAGPR_like"/>
    <property type="match status" value="1"/>
</dbReference>
<dbReference type="PANTHER" id="PTHR32338:SF10">
    <property type="entry name" value="N-ACETYL-GAMMA-GLUTAMYL-PHOSPHATE REDUCTASE, CHLOROPLASTIC-RELATED"/>
    <property type="match status" value="1"/>
</dbReference>
<comment type="subcellular location">
    <subcellularLocation>
        <location evidence="5">Cytoplasm</location>
    </subcellularLocation>
</comment>
<proteinExistence type="inferred from homology"/>
<evidence type="ECO:0000256" key="5">
    <source>
        <dbReference type="HAMAP-Rule" id="MF_00150"/>
    </source>
</evidence>
<keyword evidence="5" id="KW-0963">Cytoplasm</keyword>
<dbReference type="GO" id="GO:0006526">
    <property type="term" value="P:L-arginine biosynthetic process"/>
    <property type="evidence" value="ECO:0007669"/>
    <property type="project" value="UniProtKB-UniRule"/>
</dbReference>
<dbReference type="InterPro" id="IPR058924">
    <property type="entry name" value="AGPR_dimerisation_dom"/>
</dbReference>
<dbReference type="PROSITE" id="PS01224">
    <property type="entry name" value="ARGC"/>
    <property type="match status" value="1"/>
</dbReference>
<dbReference type="NCBIfam" id="TIGR01850">
    <property type="entry name" value="argC"/>
    <property type="match status" value="1"/>
</dbReference>
<dbReference type="HOGENOM" id="CLU_006384_0_0_11"/>
<evidence type="ECO:0000256" key="2">
    <source>
        <dbReference type="ARBA" id="ARBA00022605"/>
    </source>
</evidence>
<accession>A0A0A7I362</accession>
<dbReference type="Proteomes" id="UP000030625">
    <property type="component" value="Chromosome"/>
</dbReference>
<dbReference type="InterPro" id="IPR023013">
    <property type="entry name" value="AGPR_AS"/>
</dbReference>
<comment type="catalytic activity">
    <reaction evidence="5">
        <text>N-acetyl-L-glutamate 5-semialdehyde + phosphate + NADP(+) = N-acetyl-L-glutamyl 5-phosphate + NADPH + H(+)</text>
        <dbReference type="Rhea" id="RHEA:21588"/>
        <dbReference type="ChEBI" id="CHEBI:15378"/>
        <dbReference type="ChEBI" id="CHEBI:29123"/>
        <dbReference type="ChEBI" id="CHEBI:43474"/>
        <dbReference type="ChEBI" id="CHEBI:57783"/>
        <dbReference type="ChEBI" id="CHEBI:57936"/>
        <dbReference type="ChEBI" id="CHEBI:58349"/>
        <dbReference type="EC" id="1.2.1.38"/>
    </reaction>
</comment>
<keyword evidence="3 5" id="KW-0521">NADP</keyword>
<dbReference type="Pfam" id="PF22698">
    <property type="entry name" value="Semialdhyde_dhC_1"/>
    <property type="match status" value="1"/>
</dbReference>
<evidence type="ECO:0000313" key="8">
    <source>
        <dbReference type="EMBL" id="AIZ14718.1"/>
    </source>
</evidence>
<evidence type="ECO:0000313" key="9">
    <source>
        <dbReference type="Proteomes" id="UP000030625"/>
    </source>
</evidence>
<dbReference type="GO" id="GO:0051287">
    <property type="term" value="F:NAD binding"/>
    <property type="evidence" value="ECO:0007669"/>
    <property type="project" value="InterPro"/>
</dbReference>
<dbReference type="GO" id="GO:0005737">
    <property type="term" value="C:cytoplasm"/>
    <property type="evidence" value="ECO:0007669"/>
    <property type="project" value="UniProtKB-SubCell"/>
</dbReference>
<dbReference type="InterPro" id="IPR036291">
    <property type="entry name" value="NAD(P)-bd_dom_sf"/>
</dbReference>
<sequence length="364" mass="37966">MAKYTVAVAGATGYAGGEALRILAAHPYFEVTCVAGHSSVGDKLGRHMPHIPQLADLVVEDTTPEVLNGHDVIILALPHGASGALASQLDPNAVVVDLGADHRLEEKTAWDEFYGGDFYEHWTYGMPELITGVAADGSYIRQRESLAGTKCIAGPGCNVTATTLALQPGVAQGLVEPTDIVADLVVGYSGAGKNLKRTNLLAAEAFGSALPYSVGGTHRHIPEILQNLAHAAGKNASNASEFTLGFTPILAPMARGILATVSAKLTDKALTMTDEQIRQVWLDAYKDQDFMVVLPEGVMPATGNIIGSNAAHIQVVVDHKAGRLLAFAAIDNLNRGTAGQAVQSLNVALGLPEDAGLTKIGVAP</sequence>
<keyword evidence="2 5" id="KW-0028">Amino-acid biosynthesis</keyword>
<comment type="similarity">
    <text evidence="5">Belongs to the NAGSA dehydrogenase family. Type 1 subfamily.</text>
</comment>
<organism evidence="8 9">
    <name type="scientific">Bifidobacterium catenulatum PV20-2</name>
    <dbReference type="NCBI Taxonomy" id="1447716"/>
    <lineage>
        <taxon>Bacteria</taxon>
        <taxon>Bacillati</taxon>
        <taxon>Actinomycetota</taxon>
        <taxon>Actinomycetes</taxon>
        <taxon>Bifidobacteriales</taxon>
        <taxon>Bifidobacteriaceae</taxon>
        <taxon>Bifidobacterium</taxon>
    </lineage>
</organism>
<dbReference type="SUPFAM" id="SSF51735">
    <property type="entry name" value="NAD(P)-binding Rossmann-fold domains"/>
    <property type="match status" value="1"/>
</dbReference>
<evidence type="ECO:0000256" key="3">
    <source>
        <dbReference type="ARBA" id="ARBA00022857"/>
    </source>
</evidence>
<dbReference type="OrthoDB" id="9801289at2"/>
<dbReference type="EMBL" id="CP007456">
    <property type="protein sequence ID" value="AIZ14718.1"/>
    <property type="molecule type" value="Genomic_DNA"/>
</dbReference>